<comment type="caution">
    <text evidence="1">The sequence shown here is derived from an EMBL/GenBank/DDBJ whole genome shotgun (WGS) entry which is preliminary data.</text>
</comment>
<evidence type="ECO:0008006" key="2">
    <source>
        <dbReference type="Google" id="ProtNLM"/>
    </source>
</evidence>
<dbReference type="SUPFAM" id="SSF143100">
    <property type="entry name" value="TTHA1013/TTHA0281-like"/>
    <property type="match status" value="1"/>
</dbReference>
<name>X1MIN6_9ZZZZ</name>
<accession>X1MIN6</accession>
<protein>
    <recommendedName>
        <fullName evidence="2">HicB-like antitoxin of toxin-antitoxin system domain-containing protein</fullName>
    </recommendedName>
</protein>
<dbReference type="Gene3D" id="3.30.160.250">
    <property type="match status" value="1"/>
</dbReference>
<proteinExistence type="predicted"/>
<dbReference type="AlphaFoldDB" id="X1MIN6"/>
<gene>
    <name evidence="1" type="ORF">S06H3_16064</name>
</gene>
<dbReference type="EMBL" id="BARV01007931">
    <property type="protein sequence ID" value="GAI14565.1"/>
    <property type="molecule type" value="Genomic_DNA"/>
</dbReference>
<sequence>MKAVTGVIRKGQKYYIGECLEIDVVTQGKTIDEALSNLKEAVALYFEGAPTPSIATQEPPLLVTIGVEEYASP</sequence>
<organism evidence="1">
    <name type="scientific">marine sediment metagenome</name>
    <dbReference type="NCBI Taxonomy" id="412755"/>
    <lineage>
        <taxon>unclassified sequences</taxon>
        <taxon>metagenomes</taxon>
        <taxon>ecological metagenomes</taxon>
    </lineage>
</organism>
<dbReference type="InterPro" id="IPR035069">
    <property type="entry name" value="TTHA1013/TTHA0281-like"/>
</dbReference>
<reference evidence="1" key="1">
    <citation type="journal article" date="2014" name="Front. Microbiol.">
        <title>High frequency of phylogenetically diverse reductive dehalogenase-homologous genes in deep subseafloor sedimentary metagenomes.</title>
        <authorList>
            <person name="Kawai M."/>
            <person name="Futagami T."/>
            <person name="Toyoda A."/>
            <person name="Takaki Y."/>
            <person name="Nishi S."/>
            <person name="Hori S."/>
            <person name="Arai W."/>
            <person name="Tsubouchi T."/>
            <person name="Morono Y."/>
            <person name="Uchiyama I."/>
            <person name="Ito T."/>
            <person name="Fujiyama A."/>
            <person name="Inagaki F."/>
            <person name="Takami H."/>
        </authorList>
    </citation>
    <scope>NUCLEOTIDE SEQUENCE</scope>
    <source>
        <strain evidence="1">Expedition CK06-06</strain>
    </source>
</reference>
<evidence type="ECO:0000313" key="1">
    <source>
        <dbReference type="EMBL" id="GAI14565.1"/>
    </source>
</evidence>